<evidence type="ECO:0000313" key="2">
    <source>
        <dbReference type="EMBL" id="AAL16240.1"/>
    </source>
</evidence>
<sequence>MTPSPVSGHSSIPADSNNGSRISPGPSPSRSSQSPKSPEASSLPEAIKSKLAAASAKYKESISKSKQGLKEKLLARNNSVKELSKGVQREMNAGIAGVARMIERMDFSSKRFGGSAHVSTSTATASGFNFSFKGKRVEANSKSNNNGDKTEPQKLQGGETC</sequence>
<reference evidence="2" key="1">
    <citation type="submission" date="2001-10" db="EMBL/GenBank/DDBJ databases">
        <title>Arabidopsis cDNA clones.</title>
        <authorList>
            <person name="Cheuk R."/>
            <person name="Chen H."/>
            <person name="Kim C.J."/>
            <person name="Koesema E."/>
            <person name="Meyers M.C."/>
            <person name="Banh J."/>
            <person name="Bowser L."/>
            <person name="Carninci P."/>
            <person name="Dale J.M."/>
            <person name="Goldsmith A.D."/>
            <person name="Hayashizaki Y."/>
            <person name="Ishida J."/>
            <person name="Jiang P.X."/>
            <person name="Jones T."/>
            <person name="Kamiya A."/>
            <person name="Karlin-Neumann G."/>
            <person name="Kawai J."/>
            <person name="Lam B."/>
            <person name="Lee J.M."/>
            <person name="Lin J."/>
            <person name="Liu S.X."/>
            <person name="Miranda M."/>
            <person name="Narusaka M."/>
            <person name="Nguyen M."/>
            <person name="Onodera C.S."/>
            <person name="Palm C.J."/>
            <person name="Pham P.K."/>
            <person name="Quach H.L."/>
            <person name="Sakurai T."/>
            <person name="Satou M."/>
            <person name="Seki M."/>
            <person name="Southwick A."/>
            <person name="Tang C.C."/>
            <person name="Toriumi M."/>
            <person name="Yamada K."/>
            <person name="Yamamura Y."/>
            <person name="Yu G."/>
            <person name="Yu S."/>
            <person name="Shinozaki K."/>
            <person name="Davis R.W."/>
            <person name="Theologis A."/>
            <person name="Ecker J.R."/>
        </authorList>
    </citation>
    <scope>NUCLEOTIDE SEQUENCE</scope>
</reference>
<organism evidence="2">
    <name type="scientific">Arabidopsis thaliana</name>
    <name type="common">Mouse-ear cress</name>
    <dbReference type="NCBI Taxonomy" id="3702"/>
    <lineage>
        <taxon>Eukaryota</taxon>
        <taxon>Viridiplantae</taxon>
        <taxon>Streptophyta</taxon>
        <taxon>Embryophyta</taxon>
        <taxon>Tracheophyta</taxon>
        <taxon>Spermatophyta</taxon>
        <taxon>Magnoliopsida</taxon>
        <taxon>eudicotyledons</taxon>
        <taxon>Gunneridae</taxon>
        <taxon>Pentapetalae</taxon>
        <taxon>rosids</taxon>
        <taxon>malvids</taxon>
        <taxon>Brassicales</taxon>
        <taxon>Brassicaceae</taxon>
        <taxon>Camelineae</taxon>
        <taxon>Arabidopsis</taxon>
    </lineage>
</organism>
<proteinExistence type="evidence at transcript level"/>
<accession>Q944G4</accession>
<feature type="compositionally biased region" description="Polar residues" evidence="1">
    <location>
        <begin position="1"/>
        <end position="15"/>
    </location>
</feature>
<dbReference type="TAIR" id="AT4G14220"/>
<evidence type="ECO:0000256" key="1">
    <source>
        <dbReference type="SAM" id="MobiDB-lite"/>
    </source>
</evidence>
<feature type="region of interest" description="Disordered" evidence="1">
    <location>
        <begin position="1"/>
        <end position="46"/>
    </location>
</feature>
<dbReference type="ExpressionAtlas" id="Q944G4">
    <property type="expression patterns" value="baseline and differential"/>
</dbReference>
<dbReference type="AlphaFoldDB" id="Q944G4"/>
<dbReference type="EMBL" id="AF428471">
    <property type="protein sequence ID" value="AAL16240.1"/>
    <property type="molecule type" value="mRNA"/>
</dbReference>
<feature type="region of interest" description="Disordered" evidence="1">
    <location>
        <begin position="138"/>
        <end position="161"/>
    </location>
</feature>
<name>Q944G4_ARATH</name>
<protein>
    <submittedName>
        <fullName evidence="2">AT4g14220/dl3150w</fullName>
    </submittedName>
</protein>
<feature type="compositionally biased region" description="Low complexity" evidence="1">
    <location>
        <begin position="16"/>
        <end position="42"/>
    </location>
</feature>